<dbReference type="EMBL" id="RCHU02000003">
    <property type="protein sequence ID" value="KAL3598900.1"/>
    <property type="molecule type" value="Genomic_DNA"/>
</dbReference>
<evidence type="ECO:0000313" key="2">
    <source>
        <dbReference type="Proteomes" id="UP000309997"/>
    </source>
</evidence>
<name>A0ACC4CM33_POPAL</name>
<proteinExistence type="predicted"/>
<protein>
    <submittedName>
        <fullName evidence="1">Uncharacterized protein</fullName>
    </submittedName>
</protein>
<keyword evidence="2" id="KW-1185">Reference proteome</keyword>
<organism evidence="1 2">
    <name type="scientific">Populus alba</name>
    <name type="common">White poplar</name>
    <dbReference type="NCBI Taxonomy" id="43335"/>
    <lineage>
        <taxon>Eukaryota</taxon>
        <taxon>Viridiplantae</taxon>
        <taxon>Streptophyta</taxon>
        <taxon>Embryophyta</taxon>
        <taxon>Tracheophyta</taxon>
        <taxon>Spermatophyta</taxon>
        <taxon>Magnoliopsida</taxon>
        <taxon>eudicotyledons</taxon>
        <taxon>Gunneridae</taxon>
        <taxon>Pentapetalae</taxon>
        <taxon>rosids</taxon>
        <taxon>fabids</taxon>
        <taxon>Malpighiales</taxon>
        <taxon>Salicaceae</taxon>
        <taxon>Saliceae</taxon>
        <taxon>Populus</taxon>
    </lineage>
</organism>
<sequence>MENEQIQAQAEEASREASRADATWRANATSSSQTIQREQPKRISRAPAHLQDYITGENLIEEEEGDDQFLVLYTTTDDPVSYDEAVKDIKWRQAMDAEIQAIEKNNTWELVELPKGMKKIGVKWVFKTKLNERGEVDKYKARLVVKGYAQRQGIDYSEVFSPVARWDTIRMILSLAALRSWEVFQLDVKSAFLHGELKEVVHIEQPEGYIRKGEEQKAYRLRKALYGLKQAPRAWYSRIEDYFNGEGFEKCSYEHTLFIKKEGGSFLVVSLYVDDLIFTGNDIKLCREFKASMQSVFDMTDLGRMKYFLGVEVHQTDAGIFLCQEKYAGELLTRFGMGSCNAVNNPMVPGTKLSSQEKGEEVNNTEYKQLIGSLMYITTTRPDIMYVVSFLSRFMAAPKEGHLLAAKRILRYLKGTIDFGVFYKKGSDNILKGYTDSDFAGDLDGGKSTSGYVFMMGDGAVAWSSRKQPIVTLSTTEAEYVAATTCACHSIWMKEVLNSVEEDYCKCITVFCDNSSSIKLSKNPVLHGRTKHINVRFHFIRDLIKKGEVELVYCGTKEQIADIMTKPLKLEDFVKLRMLLGVQAKKALN</sequence>
<reference evidence="1 2" key="1">
    <citation type="journal article" date="2024" name="Plant Biotechnol. J.">
        <title>Genome and CRISPR/Cas9 system of a widespread forest tree (Populus alba) in the world.</title>
        <authorList>
            <person name="Liu Y.J."/>
            <person name="Jiang P.F."/>
            <person name="Han X.M."/>
            <person name="Li X.Y."/>
            <person name="Wang H.M."/>
            <person name="Wang Y.J."/>
            <person name="Wang X.X."/>
            <person name="Zeng Q.Y."/>
        </authorList>
    </citation>
    <scope>NUCLEOTIDE SEQUENCE [LARGE SCALE GENOMIC DNA]</scope>
    <source>
        <strain evidence="2">cv. PAL-ZL1</strain>
    </source>
</reference>
<accession>A0ACC4CM33</accession>
<gene>
    <name evidence="1" type="ORF">D5086_006818</name>
</gene>
<dbReference type="Proteomes" id="UP000309997">
    <property type="component" value="Unassembled WGS sequence"/>
</dbReference>
<evidence type="ECO:0000313" key="1">
    <source>
        <dbReference type="EMBL" id="KAL3598900.1"/>
    </source>
</evidence>
<comment type="caution">
    <text evidence="1">The sequence shown here is derived from an EMBL/GenBank/DDBJ whole genome shotgun (WGS) entry which is preliminary data.</text>
</comment>